<evidence type="ECO:0000259" key="1">
    <source>
        <dbReference type="PROSITE" id="PS50060"/>
    </source>
</evidence>
<dbReference type="SMART" id="SM00137">
    <property type="entry name" value="MAM"/>
    <property type="match status" value="1"/>
</dbReference>
<evidence type="ECO:0000313" key="3">
    <source>
        <dbReference type="Proteomes" id="UP000007875"/>
    </source>
</evidence>
<dbReference type="HOGENOM" id="CLU_1824636_0_0_1"/>
<dbReference type="Proteomes" id="UP000007875">
    <property type="component" value="Unassembled WGS sequence"/>
</dbReference>
<organism evidence="2 3">
    <name type="scientific">Ciona savignyi</name>
    <name type="common">Pacific transparent sea squirt</name>
    <dbReference type="NCBI Taxonomy" id="51511"/>
    <lineage>
        <taxon>Eukaryota</taxon>
        <taxon>Metazoa</taxon>
        <taxon>Chordata</taxon>
        <taxon>Tunicata</taxon>
        <taxon>Ascidiacea</taxon>
        <taxon>Phlebobranchia</taxon>
        <taxon>Cionidae</taxon>
        <taxon>Ciona</taxon>
    </lineage>
</organism>
<reference evidence="2" key="3">
    <citation type="submission" date="2025-09" db="UniProtKB">
        <authorList>
            <consortium name="Ensembl"/>
        </authorList>
    </citation>
    <scope>IDENTIFICATION</scope>
</reference>
<proteinExistence type="predicted"/>
<reference evidence="3" key="1">
    <citation type="submission" date="2003-08" db="EMBL/GenBank/DDBJ databases">
        <authorList>
            <person name="Birren B."/>
            <person name="Nusbaum C."/>
            <person name="Abebe A."/>
            <person name="Abouelleil A."/>
            <person name="Adekoya E."/>
            <person name="Ait-zahra M."/>
            <person name="Allen N."/>
            <person name="Allen T."/>
            <person name="An P."/>
            <person name="Anderson M."/>
            <person name="Anderson S."/>
            <person name="Arachchi H."/>
            <person name="Armbruster J."/>
            <person name="Bachantsang P."/>
            <person name="Baldwin J."/>
            <person name="Barry A."/>
            <person name="Bayul T."/>
            <person name="Blitshsteyn B."/>
            <person name="Bloom T."/>
            <person name="Blye J."/>
            <person name="Boguslavskiy L."/>
            <person name="Borowsky M."/>
            <person name="Boukhgalter B."/>
            <person name="Brunache A."/>
            <person name="Butler J."/>
            <person name="Calixte N."/>
            <person name="Calvo S."/>
            <person name="Camarata J."/>
            <person name="Campo K."/>
            <person name="Chang J."/>
            <person name="Cheshatsang Y."/>
            <person name="Citroen M."/>
            <person name="Collymore A."/>
            <person name="Considine T."/>
            <person name="Cook A."/>
            <person name="Cooke P."/>
            <person name="Corum B."/>
            <person name="Cuomo C."/>
            <person name="David R."/>
            <person name="Dawoe T."/>
            <person name="Degray S."/>
            <person name="Dodge S."/>
            <person name="Dooley K."/>
            <person name="Dorje P."/>
            <person name="Dorjee K."/>
            <person name="Dorris L."/>
            <person name="Duffey N."/>
            <person name="Dupes A."/>
            <person name="Elkins T."/>
            <person name="Engels R."/>
            <person name="Erickson J."/>
            <person name="Farina A."/>
            <person name="Faro S."/>
            <person name="Ferreira P."/>
            <person name="Fischer H."/>
            <person name="Fitzgerald M."/>
            <person name="Foley K."/>
            <person name="Gage D."/>
            <person name="Galagan J."/>
            <person name="Gearin G."/>
            <person name="Gnerre S."/>
            <person name="Gnirke A."/>
            <person name="Goyette A."/>
            <person name="Graham J."/>
            <person name="Grandbois E."/>
            <person name="Gyaltsen K."/>
            <person name="Hafez N."/>
            <person name="Hagopian D."/>
            <person name="Hagos B."/>
            <person name="Hall J."/>
            <person name="Hatcher B."/>
            <person name="Heller A."/>
            <person name="Higgins H."/>
            <person name="Honan T."/>
            <person name="Horn A."/>
            <person name="Houde N."/>
            <person name="Hughes L."/>
            <person name="Hulme W."/>
            <person name="Husby E."/>
            <person name="Iliev I."/>
            <person name="Jaffe D."/>
            <person name="Jones C."/>
            <person name="Kamal M."/>
            <person name="Kamat A."/>
            <person name="Kamvysselis M."/>
            <person name="Karlsson E."/>
            <person name="Kells C."/>
            <person name="Kieu A."/>
            <person name="Kisner P."/>
            <person name="Kodira C."/>
            <person name="Kulbokas E."/>
            <person name="Labutti K."/>
            <person name="Lama D."/>
            <person name="Landers T."/>
            <person name="Leger J."/>
            <person name="Levine S."/>
            <person name="Lewis D."/>
            <person name="Lewis T."/>
            <person name="Lindblad-toh K."/>
            <person name="Liu X."/>
            <person name="Lokyitsang T."/>
            <person name="Lokyitsang Y."/>
            <person name="Lucien O."/>
            <person name="Lui A."/>
            <person name="Ma L.J."/>
            <person name="Mabbitt R."/>
            <person name="Macdonald J."/>
            <person name="Maclean C."/>
            <person name="Major J."/>
            <person name="Manning J."/>
            <person name="Marabella R."/>
            <person name="Maru K."/>
            <person name="Matthews C."/>
            <person name="Mauceli E."/>
            <person name="Mccarthy M."/>
            <person name="Mcdonough S."/>
            <person name="Mcghee T."/>
            <person name="Meldrim J."/>
            <person name="Meneus L."/>
            <person name="Mesirov J."/>
            <person name="Mihalev A."/>
            <person name="Mihova T."/>
            <person name="Mikkelsen T."/>
            <person name="Mlenga V."/>
            <person name="Moru K."/>
            <person name="Mozes J."/>
            <person name="Mulrain L."/>
            <person name="Munson G."/>
            <person name="Naylor J."/>
            <person name="Newes C."/>
            <person name="Nguyen C."/>
            <person name="Nguyen N."/>
            <person name="Nguyen T."/>
            <person name="Nicol R."/>
            <person name="Nielsen C."/>
            <person name="Nizzari M."/>
            <person name="Norbu C."/>
            <person name="Norbu N."/>
            <person name="O'donnell P."/>
            <person name="Okoawo O."/>
            <person name="O'leary S."/>
            <person name="Omotosho B."/>
            <person name="O'neill K."/>
            <person name="Osman S."/>
            <person name="Parker S."/>
            <person name="Perrin D."/>
            <person name="Phunkhang P."/>
            <person name="Piqani B."/>
            <person name="Purcell S."/>
            <person name="Rachupka T."/>
            <person name="Ramasamy U."/>
            <person name="Rameau R."/>
            <person name="Ray V."/>
            <person name="Raymond C."/>
            <person name="Retta R."/>
            <person name="Richardson S."/>
            <person name="Rise C."/>
            <person name="Rodriguez J."/>
            <person name="Rogers J."/>
            <person name="Rogov P."/>
            <person name="Rutman M."/>
            <person name="Schupbach R."/>
            <person name="Seaman C."/>
            <person name="Settipalli S."/>
            <person name="Sharpe T."/>
            <person name="Sheridan J."/>
            <person name="Sherpa N."/>
            <person name="Shi J."/>
            <person name="Smirnov S."/>
            <person name="Smith C."/>
            <person name="Sougnez C."/>
            <person name="Spencer B."/>
            <person name="Stalker J."/>
            <person name="Stange-thomann N."/>
            <person name="Stavropoulos S."/>
            <person name="Stetson K."/>
            <person name="Stone C."/>
            <person name="Stone S."/>
            <person name="Stubbs M."/>
            <person name="Talamas J."/>
            <person name="Tchuinga P."/>
            <person name="Tenzing P."/>
            <person name="Tesfaye S."/>
            <person name="Theodore J."/>
            <person name="Thoulutsang Y."/>
            <person name="Topham K."/>
            <person name="Towey S."/>
            <person name="Tsamla T."/>
            <person name="Tsomo N."/>
            <person name="Vallee D."/>
            <person name="Vassiliev H."/>
            <person name="Venkataraman V."/>
            <person name="Vinson J."/>
            <person name="Vo A."/>
            <person name="Wade C."/>
            <person name="Wang S."/>
            <person name="Wangchuk T."/>
            <person name="Wangdi T."/>
            <person name="Whittaker C."/>
            <person name="Wilkinson J."/>
            <person name="Wu Y."/>
            <person name="Wyman D."/>
            <person name="Yadav S."/>
            <person name="Yang S."/>
            <person name="Yang X."/>
            <person name="Yeager S."/>
            <person name="Yee E."/>
            <person name="Young G."/>
            <person name="Zainoun J."/>
            <person name="Zembeck L."/>
            <person name="Zimmer A."/>
            <person name="Zody M."/>
            <person name="Lander E."/>
        </authorList>
    </citation>
    <scope>NUCLEOTIDE SEQUENCE [LARGE SCALE GENOMIC DNA]</scope>
</reference>
<dbReference type="Pfam" id="PF00629">
    <property type="entry name" value="MAM"/>
    <property type="match status" value="1"/>
</dbReference>
<dbReference type="AlphaFoldDB" id="H2YG12"/>
<dbReference type="Ensembl" id="ENSCSAVT00000004323.1">
    <property type="protein sequence ID" value="ENSCSAVP00000004260.1"/>
    <property type="gene ID" value="ENSCSAVG00000002516.1"/>
</dbReference>
<name>H2YG12_CIOSA</name>
<keyword evidence="3" id="KW-1185">Reference proteome</keyword>
<reference evidence="2" key="2">
    <citation type="submission" date="2025-08" db="UniProtKB">
        <authorList>
            <consortium name="Ensembl"/>
        </authorList>
    </citation>
    <scope>IDENTIFICATION</scope>
</reference>
<dbReference type="InterPro" id="IPR051560">
    <property type="entry name" value="MAM_domain-containing"/>
</dbReference>
<dbReference type="GeneTree" id="ENSGT00680000101059"/>
<evidence type="ECO:0000313" key="2">
    <source>
        <dbReference type="Ensembl" id="ENSCSAVP00000004260.1"/>
    </source>
</evidence>
<dbReference type="PANTHER" id="PTHR23282:SF101">
    <property type="entry name" value="MAM DOMAIN-CONTAINING PROTEIN"/>
    <property type="match status" value="1"/>
</dbReference>
<sequence length="130" mass="14719">HLDAPQRSNAFLWYWPRHSSLGRFYLYFETSSPRQPGDVAILSSKVTVRGCFCLRFSYSFNVRDSGHVFQVLLGNQQLFVVSTPSGESWRRQSIQVDTNVPAKVKFAAERGTDWVGDTAIDNVVLTDGRC</sequence>
<protein>
    <recommendedName>
        <fullName evidence="1">MAM domain-containing protein</fullName>
    </recommendedName>
</protein>
<dbReference type="InterPro" id="IPR013320">
    <property type="entry name" value="ConA-like_dom_sf"/>
</dbReference>
<dbReference type="InterPro" id="IPR000998">
    <property type="entry name" value="MAM_dom"/>
</dbReference>
<dbReference type="Gene3D" id="2.60.120.200">
    <property type="match status" value="1"/>
</dbReference>
<accession>H2YG12</accession>
<dbReference type="GO" id="GO:0016020">
    <property type="term" value="C:membrane"/>
    <property type="evidence" value="ECO:0007669"/>
    <property type="project" value="InterPro"/>
</dbReference>
<dbReference type="PANTHER" id="PTHR23282">
    <property type="entry name" value="APICAL ENDOSOMAL GLYCOPROTEIN PRECURSOR"/>
    <property type="match status" value="1"/>
</dbReference>
<dbReference type="PROSITE" id="PS50060">
    <property type="entry name" value="MAM_2"/>
    <property type="match status" value="1"/>
</dbReference>
<dbReference type="SUPFAM" id="SSF49899">
    <property type="entry name" value="Concanavalin A-like lectins/glucanases"/>
    <property type="match status" value="1"/>
</dbReference>
<feature type="domain" description="MAM" evidence="1">
    <location>
        <begin position="18"/>
        <end position="130"/>
    </location>
</feature>